<keyword evidence="4 6" id="KW-0472">Membrane</keyword>
<comment type="subcellular location">
    <subcellularLocation>
        <location evidence="1">Membrane</location>
    </subcellularLocation>
</comment>
<reference evidence="7 8" key="1">
    <citation type="journal article" date="2021" name="Elife">
        <title>Chloroplast acquisition without the gene transfer in kleptoplastic sea slugs, Plakobranchus ocellatus.</title>
        <authorList>
            <person name="Maeda T."/>
            <person name="Takahashi S."/>
            <person name="Yoshida T."/>
            <person name="Shimamura S."/>
            <person name="Takaki Y."/>
            <person name="Nagai Y."/>
            <person name="Toyoda A."/>
            <person name="Suzuki Y."/>
            <person name="Arimoto A."/>
            <person name="Ishii H."/>
            <person name="Satoh N."/>
            <person name="Nishiyama T."/>
            <person name="Hasebe M."/>
            <person name="Maruyama T."/>
            <person name="Minagawa J."/>
            <person name="Obokata J."/>
            <person name="Shigenobu S."/>
        </authorList>
    </citation>
    <scope>NUCLEOTIDE SEQUENCE [LARGE SCALE GENOMIC DNA]</scope>
</reference>
<gene>
    <name evidence="7" type="ORF">PoB_000169700</name>
</gene>
<comment type="caution">
    <text evidence="7">The sequence shown here is derived from an EMBL/GenBank/DDBJ whole genome shotgun (WGS) entry which is preliminary data.</text>
</comment>
<keyword evidence="2 6" id="KW-0812">Transmembrane</keyword>
<dbReference type="InterPro" id="IPR000276">
    <property type="entry name" value="GPCR_Rhodpsn"/>
</dbReference>
<evidence type="ECO:0000256" key="1">
    <source>
        <dbReference type="ARBA" id="ARBA00004370"/>
    </source>
</evidence>
<dbReference type="Gene3D" id="1.20.1070.10">
    <property type="entry name" value="Rhodopsin 7-helix transmembrane proteins"/>
    <property type="match status" value="1"/>
</dbReference>
<feature type="transmembrane region" description="Helical" evidence="6">
    <location>
        <begin position="69"/>
        <end position="91"/>
    </location>
</feature>
<evidence type="ECO:0000256" key="6">
    <source>
        <dbReference type="SAM" id="Phobius"/>
    </source>
</evidence>
<dbReference type="EMBL" id="BLXT01000255">
    <property type="protein sequence ID" value="GFN75191.1"/>
    <property type="molecule type" value="Genomic_DNA"/>
</dbReference>
<evidence type="ECO:0000256" key="2">
    <source>
        <dbReference type="ARBA" id="ARBA00022692"/>
    </source>
</evidence>
<dbReference type="InterPro" id="IPR052954">
    <property type="entry name" value="GPCR-Ligand_Int"/>
</dbReference>
<dbReference type="AlphaFoldDB" id="A0AAV3XYI6"/>
<sequence length="172" mass="18705">MQLRNATMVGLAASPAPSNSPSVPYTTQPSSPLPACFNDSSGLDNQSMTHLQAAEERLAEQVKWAIMEVTVPLVCALGLVGNLLSLVVLTTEKLHRTLTKMEVSAHIGLIALAVSDFLFCLLVLVFTQLVTKVGFGVEIASNDEYIRDDRNSMRRIAIRTTNHSVLTKMGQH</sequence>
<dbReference type="PANTHER" id="PTHR46641">
    <property type="entry name" value="FMRFAMIDE RECEPTOR-RELATED"/>
    <property type="match status" value="1"/>
</dbReference>
<dbReference type="SUPFAM" id="SSF81321">
    <property type="entry name" value="Family A G protein-coupled receptor-like"/>
    <property type="match status" value="1"/>
</dbReference>
<protein>
    <submittedName>
        <fullName evidence="7">Orphan G-protein coupled receptor 51</fullName>
    </submittedName>
</protein>
<keyword evidence="7" id="KW-0675">Receptor</keyword>
<keyword evidence="3 6" id="KW-1133">Transmembrane helix</keyword>
<accession>A0AAV3XYI6</accession>
<feature type="compositionally biased region" description="Low complexity" evidence="5">
    <location>
        <begin position="12"/>
        <end position="24"/>
    </location>
</feature>
<proteinExistence type="predicted"/>
<organism evidence="7 8">
    <name type="scientific">Plakobranchus ocellatus</name>
    <dbReference type="NCBI Taxonomy" id="259542"/>
    <lineage>
        <taxon>Eukaryota</taxon>
        <taxon>Metazoa</taxon>
        <taxon>Spiralia</taxon>
        <taxon>Lophotrochozoa</taxon>
        <taxon>Mollusca</taxon>
        <taxon>Gastropoda</taxon>
        <taxon>Heterobranchia</taxon>
        <taxon>Euthyneura</taxon>
        <taxon>Panpulmonata</taxon>
        <taxon>Sacoglossa</taxon>
        <taxon>Placobranchoidea</taxon>
        <taxon>Plakobranchidae</taxon>
        <taxon>Plakobranchus</taxon>
    </lineage>
</organism>
<dbReference type="GO" id="GO:0016020">
    <property type="term" value="C:membrane"/>
    <property type="evidence" value="ECO:0007669"/>
    <property type="project" value="UniProtKB-SubCell"/>
</dbReference>
<keyword evidence="8" id="KW-1185">Reference proteome</keyword>
<feature type="region of interest" description="Disordered" evidence="5">
    <location>
        <begin position="1"/>
        <end position="30"/>
    </location>
</feature>
<dbReference type="PANTHER" id="PTHR46641:SF2">
    <property type="entry name" value="FMRFAMIDE RECEPTOR"/>
    <property type="match status" value="1"/>
</dbReference>
<evidence type="ECO:0000313" key="7">
    <source>
        <dbReference type="EMBL" id="GFN75191.1"/>
    </source>
</evidence>
<dbReference type="PRINTS" id="PR00237">
    <property type="entry name" value="GPCRRHODOPSN"/>
</dbReference>
<evidence type="ECO:0000256" key="4">
    <source>
        <dbReference type="ARBA" id="ARBA00023136"/>
    </source>
</evidence>
<feature type="transmembrane region" description="Helical" evidence="6">
    <location>
        <begin position="103"/>
        <end position="126"/>
    </location>
</feature>
<evidence type="ECO:0000313" key="8">
    <source>
        <dbReference type="Proteomes" id="UP000735302"/>
    </source>
</evidence>
<dbReference type="GO" id="GO:0004930">
    <property type="term" value="F:G protein-coupled receptor activity"/>
    <property type="evidence" value="ECO:0007669"/>
    <property type="project" value="InterPro"/>
</dbReference>
<name>A0AAV3XYI6_9GAST</name>
<dbReference type="Proteomes" id="UP000735302">
    <property type="component" value="Unassembled WGS sequence"/>
</dbReference>
<evidence type="ECO:0000256" key="5">
    <source>
        <dbReference type="SAM" id="MobiDB-lite"/>
    </source>
</evidence>
<evidence type="ECO:0000256" key="3">
    <source>
        <dbReference type="ARBA" id="ARBA00022989"/>
    </source>
</evidence>